<feature type="region of interest" description="Disordered" evidence="1">
    <location>
        <begin position="205"/>
        <end position="241"/>
    </location>
</feature>
<proteinExistence type="predicted"/>
<feature type="transmembrane region" description="Helical" evidence="2">
    <location>
        <begin position="30"/>
        <end position="54"/>
    </location>
</feature>
<keyword evidence="4" id="KW-1185">Reference proteome</keyword>
<evidence type="ECO:0000256" key="1">
    <source>
        <dbReference type="SAM" id="MobiDB-lite"/>
    </source>
</evidence>
<evidence type="ECO:0000256" key="2">
    <source>
        <dbReference type="SAM" id="Phobius"/>
    </source>
</evidence>
<keyword evidence="2" id="KW-0472">Membrane</keyword>
<protein>
    <submittedName>
        <fullName evidence="3">Uncharacterized protein</fullName>
    </submittedName>
</protein>
<feature type="compositionally biased region" description="Basic and acidic residues" evidence="1">
    <location>
        <begin position="207"/>
        <end position="216"/>
    </location>
</feature>
<keyword evidence="2" id="KW-0812">Transmembrane</keyword>
<sequence length="241" mass="26704">MAVFQSPIVRILLEILNITVFMELSSRSNLFFQLANLVGIISLFVGSYGSYIIVPIGASLLHEYRHFFAFFRLVDFCQLFWSVQKFIADFIGALNLIPSPADVSTPLPSSALAQFYICFCSVPRCFSPLCWPPFAFGPRVVPFLTGIGVPMPMSMPSRDVPWTAVPIPSLLSAPAAVPRTETSRATHRWSQSIAGGETLMGTKMGTKRLEGEKGKEWQTNGTAKRRTESKSIDQRMNGTDD</sequence>
<evidence type="ECO:0000313" key="4">
    <source>
        <dbReference type="Proteomes" id="UP001620645"/>
    </source>
</evidence>
<keyword evidence="2" id="KW-1133">Transmembrane helix</keyword>
<gene>
    <name evidence="3" type="ORF">niasHS_001425</name>
</gene>
<dbReference type="EMBL" id="JBICCN010000027">
    <property type="protein sequence ID" value="KAL3100965.1"/>
    <property type="molecule type" value="Genomic_DNA"/>
</dbReference>
<dbReference type="Proteomes" id="UP001620645">
    <property type="component" value="Unassembled WGS sequence"/>
</dbReference>
<dbReference type="AlphaFoldDB" id="A0ABD2KDE3"/>
<comment type="caution">
    <text evidence="3">The sequence shown here is derived from an EMBL/GenBank/DDBJ whole genome shotgun (WGS) entry which is preliminary data.</text>
</comment>
<evidence type="ECO:0000313" key="3">
    <source>
        <dbReference type="EMBL" id="KAL3100965.1"/>
    </source>
</evidence>
<organism evidence="3 4">
    <name type="scientific">Heterodera schachtii</name>
    <name type="common">Sugarbeet cyst nematode worm</name>
    <name type="synonym">Tylenchus schachtii</name>
    <dbReference type="NCBI Taxonomy" id="97005"/>
    <lineage>
        <taxon>Eukaryota</taxon>
        <taxon>Metazoa</taxon>
        <taxon>Ecdysozoa</taxon>
        <taxon>Nematoda</taxon>
        <taxon>Chromadorea</taxon>
        <taxon>Rhabditida</taxon>
        <taxon>Tylenchina</taxon>
        <taxon>Tylenchomorpha</taxon>
        <taxon>Tylenchoidea</taxon>
        <taxon>Heteroderidae</taxon>
        <taxon>Heteroderinae</taxon>
        <taxon>Heterodera</taxon>
    </lineage>
</organism>
<accession>A0ABD2KDE3</accession>
<name>A0ABD2KDE3_HETSC</name>
<reference evidence="3 4" key="1">
    <citation type="submission" date="2024-10" db="EMBL/GenBank/DDBJ databases">
        <authorList>
            <person name="Kim D."/>
        </authorList>
    </citation>
    <scope>NUCLEOTIDE SEQUENCE [LARGE SCALE GENOMIC DNA]</scope>
    <source>
        <strain evidence="3">Taebaek</strain>
    </source>
</reference>